<dbReference type="EMBL" id="JACLAW010000003">
    <property type="protein sequence ID" value="MBC2664717.1"/>
    <property type="molecule type" value="Genomic_DNA"/>
</dbReference>
<evidence type="ECO:0000313" key="3">
    <source>
        <dbReference type="EMBL" id="MBC2664717.1"/>
    </source>
</evidence>
<name>A0A7X1FQU1_9SPHN</name>
<organism evidence="3 4">
    <name type="scientific">Novosphingobium flavum</name>
    <dbReference type="NCBI Taxonomy" id="1778672"/>
    <lineage>
        <taxon>Bacteria</taxon>
        <taxon>Pseudomonadati</taxon>
        <taxon>Pseudomonadota</taxon>
        <taxon>Alphaproteobacteria</taxon>
        <taxon>Sphingomonadales</taxon>
        <taxon>Sphingomonadaceae</taxon>
        <taxon>Novosphingobium</taxon>
    </lineage>
</organism>
<keyword evidence="4" id="KW-1185">Reference proteome</keyword>
<dbReference type="RefSeq" id="WP_185662990.1">
    <property type="nucleotide sequence ID" value="NZ_JACLAW010000003.1"/>
</dbReference>
<gene>
    <name evidence="3" type="ORF">H7F51_04200</name>
</gene>
<protein>
    <recommendedName>
        <fullName evidence="5">Protein TonB</fullName>
    </recommendedName>
</protein>
<keyword evidence="2" id="KW-1133">Transmembrane helix</keyword>
<reference evidence="3 4" key="1">
    <citation type="submission" date="2020-08" db="EMBL/GenBank/DDBJ databases">
        <title>The genome sequence of type strain Novosphingobium flavum NBRC 111647.</title>
        <authorList>
            <person name="Liu Y."/>
        </authorList>
    </citation>
    <scope>NUCLEOTIDE SEQUENCE [LARGE SCALE GENOMIC DNA]</scope>
    <source>
        <strain evidence="3 4">NBRC 111647</strain>
    </source>
</reference>
<accession>A0A7X1FQU1</accession>
<comment type="caution">
    <text evidence="3">The sequence shown here is derived from an EMBL/GenBank/DDBJ whole genome shotgun (WGS) entry which is preliminary data.</text>
</comment>
<dbReference type="AlphaFoldDB" id="A0A7X1FQU1"/>
<sequence>MEQPSTEPEHGRYGTSKRNRPVALALSAIVCALLFATMLAMGSFDAPGGRAGGNLVAISISQENSKPKAAHAKARQQVANQAVAVAETRTAVIPPAIVPTKNTYQLPEGFIQLSKADMAKSDIGSMHSAPSGAAAGSGSGSGDGSADGTGQGPGGAKLYNAEWYREPRDAELAGYIQPGHAPGEWAMIACRTIDHYHVEDCRELDESPRGSGMARALRQAAWQFLVRPPRVDGKPMLGTWVRIRFDFTRGKRSSDDG</sequence>
<evidence type="ECO:0000256" key="2">
    <source>
        <dbReference type="SAM" id="Phobius"/>
    </source>
</evidence>
<evidence type="ECO:0000256" key="1">
    <source>
        <dbReference type="SAM" id="MobiDB-lite"/>
    </source>
</evidence>
<evidence type="ECO:0000313" key="4">
    <source>
        <dbReference type="Proteomes" id="UP000566813"/>
    </source>
</evidence>
<keyword evidence="2" id="KW-0472">Membrane</keyword>
<feature type="compositionally biased region" description="Gly residues" evidence="1">
    <location>
        <begin position="135"/>
        <end position="154"/>
    </location>
</feature>
<evidence type="ECO:0008006" key="5">
    <source>
        <dbReference type="Google" id="ProtNLM"/>
    </source>
</evidence>
<proteinExistence type="predicted"/>
<keyword evidence="2" id="KW-0812">Transmembrane</keyword>
<dbReference type="Proteomes" id="UP000566813">
    <property type="component" value="Unassembled WGS sequence"/>
</dbReference>
<feature type="region of interest" description="Disordered" evidence="1">
    <location>
        <begin position="122"/>
        <end position="154"/>
    </location>
</feature>
<feature type="transmembrane region" description="Helical" evidence="2">
    <location>
        <begin position="21"/>
        <end position="41"/>
    </location>
</feature>